<organism evidence="2 3">
    <name type="scientific">Fusarium langsethiae</name>
    <dbReference type="NCBI Taxonomy" id="179993"/>
    <lineage>
        <taxon>Eukaryota</taxon>
        <taxon>Fungi</taxon>
        <taxon>Dikarya</taxon>
        <taxon>Ascomycota</taxon>
        <taxon>Pezizomycotina</taxon>
        <taxon>Sordariomycetes</taxon>
        <taxon>Hypocreomycetidae</taxon>
        <taxon>Hypocreales</taxon>
        <taxon>Nectriaceae</taxon>
        <taxon>Fusarium</taxon>
    </lineage>
</organism>
<keyword evidence="1" id="KW-0732">Signal</keyword>
<dbReference type="EMBL" id="JXCE01000619">
    <property type="protein sequence ID" value="KPA36512.1"/>
    <property type="molecule type" value="Genomic_DNA"/>
</dbReference>
<evidence type="ECO:0008006" key="4">
    <source>
        <dbReference type="Google" id="ProtNLM"/>
    </source>
</evidence>
<protein>
    <recommendedName>
        <fullName evidence="4">Antifungal protein</fullName>
    </recommendedName>
</protein>
<gene>
    <name evidence="2" type="ORF">FLAG1_10716</name>
</gene>
<name>A0A0M9ENR8_FUSLA</name>
<proteinExistence type="predicted"/>
<accession>A0A0M9ENR8</accession>
<sequence>MKVTSVIIGAIAFAVGSDAWAKSANGVWTANNTYHTIRGSSVHEACTTMNTQNVHPKGAFCAYWVNGIGEIKRGKCRYEQNTVHCK</sequence>
<dbReference type="AlphaFoldDB" id="A0A0M9ENR8"/>
<evidence type="ECO:0000256" key="1">
    <source>
        <dbReference type="SAM" id="SignalP"/>
    </source>
</evidence>
<dbReference type="OrthoDB" id="4410170at2759"/>
<reference evidence="2 3" key="1">
    <citation type="submission" date="2015-04" db="EMBL/GenBank/DDBJ databases">
        <title>The draft genome sequence of Fusarium langsethiae, a T-2/HT-2 mycotoxin producer.</title>
        <authorList>
            <person name="Lysoe E."/>
            <person name="Divon H.H."/>
            <person name="Terzi V."/>
            <person name="Orru L."/>
            <person name="Lamontanara A."/>
            <person name="Kolseth A.-K."/>
            <person name="Frandsen R.J."/>
            <person name="Nielsen K."/>
            <person name="Thrane U."/>
        </authorList>
    </citation>
    <scope>NUCLEOTIDE SEQUENCE [LARGE SCALE GENOMIC DNA]</scope>
    <source>
        <strain evidence="2 3">Fl201059</strain>
    </source>
</reference>
<comment type="caution">
    <text evidence="2">The sequence shown here is derived from an EMBL/GenBank/DDBJ whole genome shotgun (WGS) entry which is preliminary data.</text>
</comment>
<evidence type="ECO:0000313" key="2">
    <source>
        <dbReference type="EMBL" id="KPA36512.1"/>
    </source>
</evidence>
<feature type="signal peptide" evidence="1">
    <location>
        <begin position="1"/>
        <end position="21"/>
    </location>
</feature>
<keyword evidence="3" id="KW-1185">Reference proteome</keyword>
<feature type="chain" id="PRO_5005835223" description="Antifungal protein" evidence="1">
    <location>
        <begin position="22"/>
        <end position="86"/>
    </location>
</feature>
<evidence type="ECO:0000313" key="3">
    <source>
        <dbReference type="Proteomes" id="UP000037904"/>
    </source>
</evidence>
<dbReference type="Proteomes" id="UP000037904">
    <property type="component" value="Unassembled WGS sequence"/>
</dbReference>